<evidence type="ECO:0000313" key="2">
    <source>
        <dbReference type="RefSeq" id="XP_019484953.1"/>
    </source>
</evidence>
<dbReference type="OrthoDB" id="9893817at2759"/>
<protein>
    <submittedName>
        <fullName evidence="2 3">Myelin-associated neurite-outgrowth inhibitor isoform X1</fullName>
    </submittedName>
</protein>
<evidence type="ECO:0000313" key="1">
    <source>
        <dbReference type="Proteomes" id="UP000694851"/>
    </source>
</evidence>
<keyword evidence="1" id="KW-1185">Reference proteome</keyword>
<dbReference type="RefSeq" id="XP_019484954.1">
    <property type="nucleotide sequence ID" value="XM_019629409.1"/>
</dbReference>
<dbReference type="RefSeq" id="XP_019484953.1">
    <property type="nucleotide sequence ID" value="XM_019629408.1"/>
</dbReference>
<sequence>MNPVYSPGSSGVPYANAKGIGYPGDDIRLFCVFFSSWFPHGLHNSGSCLFPQHVPWSESYLPNRLHPWHTLQSVLFAHQWNGTSVLLLSQPLSDCCVPRAKCLPPAEPICTARHVLYTAPVCSTPPRHPPHHGGAAQWHAGDGVSCSHPSTERQWGHHGHGGWDHYGHVSRYPADRPLPNSCCPPPSHCAHLSGSRNTHLQLRAPSVVITCKC</sequence>
<organism evidence="1 2">
    <name type="scientific">Hipposideros armiger</name>
    <name type="common">Great Himalayan leaf-nosed bat</name>
    <dbReference type="NCBI Taxonomy" id="186990"/>
    <lineage>
        <taxon>Eukaryota</taxon>
        <taxon>Metazoa</taxon>
        <taxon>Chordata</taxon>
        <taxon>Craniata</taxon>
        <taxon>Vertebrata</taxon>
        <taxon>Euteleostomi</taxon>
        <taxon>Mammalia</taxon>
        <taxon>Eutheria</taxon>
        <taxon>Laurasiatheria</taxon>
        <taxon>Chiroptera</taxon>
        <taxon>Yinpterochiroptera</taxon>
        <taxon>Rhinolophoidea</taxon>
        <taxon>Hipposideridae</taxon>
        <taxon>Hipposideros</taxon>
    </lineage>
</organism>
<name>A0A8B7QBD8_HIPAR</name>
<proteinExistence type="predicted"/>
<dbReference type="AlphaFoldDB" id="A0A8B7QBD8"/>
<dbReference type="GeneID" id="109374657"/>
<dbReference type="CTD" id="130074"/>
<gene>
    <name evidence="2 3" type="primary">FAM168B</name>
</gene>
<reference evidence="2 3" key="1">
    <citation type="submission" date="2025-04" db="UniProtKB">
        <authorList>
            <consortium name="RefSeq"/>
        </authorList>
    </citation>
    <scope>IDENTIFICATION</scope>
    <source>
        <tissue evidence="2 3">Muscle</tissue>
    </source>
</reference>
<accession>A0A8B7QBD8</accession>
<dbReference type="Proteomes" id="UP000694851">
    <property type="component" value="Unplaced"/>
</dbReference>
<dbReference type="KEGG" id="hai:109374657"/>
<evidence type="ECO:0000313" key="3">
    <source>
        <dbReference type="RefSeq" id="XP_019484954.1"/>
    </source>
</evidence>